<sequence length="493" mass="56134">MRFFKILFLGFFLINQSFSFANNIHNHFDTIKNDPNALYAFLKAMPKGGELHYHLAGGAYPETMLSVVAKGNYCLSKNTFNLTKIVEDCQGIPIQEVINRPNFYEKTIEAWSMKNFQPLQESGHDHFFNSFYKFIPVITNHSPELLTEIMQRAANQHEQYMEVMILPDNANSTGFADPNLLSGSFIQAKTKLLANPDFQNNIRFTVNETSALLQKTKKLLNCDKQPEQDACQLTVKFQYFVLREQPLEKVFAQALNGFAAASQSNEIVAVNLVQPEDGLISLRDYHQQMKVFAFLRQAYPNVHVSLHAGELEPGAVVPDVLNSHITEAINIAHAERIGHGTAIAYENNVSQLLKQMAKQQIAVEVNLTSNQKILNIQGKQHPLRYYLTNNVPVVLSTDDEGILRTDLTREYVKAVMDHNLSYTELKQINRNALTYSFLPGQNFWLDAASAKPVKECEHLHSLQCLKFIKTSEKATLQWRLEEKLAQFEKKYST</sequence>
<dbReference type="PATRIC" id="fig|455.5.peg.2784"/>
<comment type="caution">
    <text evidence="9">The sequence shown here is derived from an EMBL/GenBank/DDBJ whole genome shotgun (WGS) entry which is preliminary data.</text>
</comment>
<dbReference type="GO" id="GO:0006154">
    <property type="term" value="P:adenosine catabolic process"/>
    <property type="evidence" value="ECO:0007669"/>
    <property type="project" value="TreeGrafter"/>
</dbReference>
<evidence type="ECO:0000256" key="3">
    <source>
        <dbReference type="ARBA" id="ARBA00012784"/>
    </source>
</evidence>
<keyword evidence="5" id="KW-0378">Hydrolase</keyword>
<dbReference type="Pfam" id="PF00962">
    <property type="entry name" value="A_deaminase"/>
    <property type="match status" value="1"/>
</dbReference>
<feature type="domain" description="Adenosine deaminase" evidence="8">
    <location>
        <begin position="228"/>
        <end position="440"/>
    </location>
</feature>
<accession>A0A0W0UKW4</accession>
<dbReference type="PANTHER" id="PTHR11409">
    <property type="entry name" value="ADENOSINE DEAMINASE"/>
    <property type="match status" value="1"/>
</dbReference>
<evidence type="ECO:0000259" key="8">
    <source>
        <dbReference type="Pfam" id="PF00962"/>
    </source>
</evidence>
<dbReference type="SUPFAM" id="SSF51556">
    <property type="entry name" value="Metallo-dependent hydrolases"/>
    <property type="match status" value="1"/>
</dbReference>
<dbReference type="GO" id="GO:0004000">
    <property type="term" value="F:adenosine deaminase activity"/>
    <property type="evidence" value="ECO:0007669"/>
    <property type="project" value="UniProtKB-ARBA"/>
</dbReference>
<dbReference type="EC" id="3.5.4.4" evidence="3"/>
<proteinExistence type="inferred from homology"/>
<dbReference type="InterPro" id="IPR006330">
    <property type="entry name" value="Ado/ade_deaminase"/>
</dbReference>
<dbReference type="GO" id="GO:0046103">
    <property type="term" value="P:inosine biosynthetic process"/>
    <property type="evidence" value="ECO:0007669"/>
    <property type="project" value="TreeGrafter"/>
</dbReference>
<feature type="signal peptide" evidence="7">
    <location>
        <begin position="1"/>
        <end position="21"/>
    </location>
</feature>
<evidence type="ECO:0000313" key="9">
    <source>
        <dbReference type="EMBL" id="KTD08453.1"/>
    </source>
</evidence>
<protein>
    <recommendedName>
        <fullName evidence="3">adenosine deaminase</fullName>
        <ecNumber evidence="3">3.5.4.4</ecNumber>
    </recommendedName>
</protein>
<evidence type="ECO:0000256" key="1">
    <source>
        <dbReference type="ARBA" id="ARBA00001947"/>
    </source>
</evidence>
<dbReference type="OrthoDB" id="105475at2"/>
<keyword evidence="7" id="KW-0732">Signal</keyword>
<dbReference type="GO" id="GO:0043103">
    <property type="term" value="P:hypoxanthine salvage"/>
    <property type="evidence" value="ECO:0007669"/>
    <property type="project" value="TreeGrafter"/>
</dbReference>
<comment type="similarity">
    <text evidence="2">Belongs to the metallo-dependent hydrolases superfamily. Adenosine and AMP deaminases family.</text>
</comment>
<evidence type="ECO:0000256" key="7">
    <source>
        <dbReference type="SAM" id="SignalP"/>
    </source>
</evidence>
<dbReference type="InterPro" id="IPR001365">
    <property type="entry name" value="A_deaminase_dom"/>
</dbReference>
<evidence type="ECO:0000256" key="6">
    <source>
        <dbReference type="ARBA" id="ARBA00022833"/>
    </source>
</evidence>
<name>A0A0W0UKW4_9GAMM</name>
<evidence type="ECO:0000313" key="10">
    <source>
        <dbReference type="Proteomes" id="UP000054715"/>
    </source>
</evidence>
<keyword evidence="4" id="KW-0479">Metal-binding</keyword>
<dbReference type="PANTHER" id="PTHR11409:SF43">
    <property type="entry name" value="ADENOSINE DEAMINASE"/>
    <property type="match status" value="1"/>
</dbReference>
<feature type="chain" id="PRO_5006914192" description="adenosine deaminase" evidence="7">
    <location>
        <begin position="22"/>
        <end position="493"/>
    </location>
</feature>
<gene>
    <name evidence="9" type="primary">add_2</name>
    <name evidence="9" type="ORF">Ljam_2648</name>
</gene>
<dbReference type="InterPro" id="IPR032466">
    <property type="entry name" value="Metal_Hydrolase"/>
</dbReference>
<evidence type="ECO:0000256" key="5">
    <source>
        <dbReference type="ARBA" id="ARBA00022801"/>
    </source>
</evidence>
<dbReference type="Gene3D" id="3.20.20.140">
    <property type="entry name" value="Metal-dependent hydrolases"/>
    <property type="match status" value="1"/>
</dbReference>
<dbReference type="AlphaFoldDB" id="A0A0W0UKW4"/>
<comment type="cofactor">
    <cofactor evidence="1">
        <name>Zn(2+)</name>
        <dbReference type="ChEBI" id="CHEBI:29105"/>
    </cofactor>
</comment>
<organism evidence="9 10">
    <name type="scientific">Legionella jamestowniensis</name>
    <dbReference type="NCBI Taxonomy" id="455"/>
    <lineage>
        <taxon>Bacteria</taxon>
        <taxon>Pseudomonadati</taxon>
        <taxon>Pseudomonadota</taxon>
        <taxon>Gammaproteobacteria</taxon>
        <taxon>Legionellales</taxon>
        <taxon>Legionellaceae</taxon>
        <taxon>Legionella</taxon>
    </lineage>
</organism>
<evidence type="ECO:0000256" key="2">
    <source>
        <dbReference type="ARBA" id="ARBA00006676"/>
    </source>
</evidence>
<keyword evidence="6" id="KW-0862">Zinc</keyword>
<dbReference type="STRING" id="455.Ljam_2648"/>
<dbReference type="EMBL" id="LNYG01000013">
    <property type="protein sequence ID" value="KTD08453.1"/>
    <property type="molecule type" value="Genomic_DNA"/>
</dbReference>
<dbReference type="GO" id="GO:0005829">
    <property type="term" value="C:cytosol"/>
    <property type="evidence" value="ECO:0007669"/>
    <property type="project" value="TreeGrafter"/>
</dbReference>
<evidence type="ECO:0000256" key="4">
    <source>
        <dbReference type="ARBA" id="ARBA00022723"/>
    </source>
</evidence>
<dbReference type="Proteomes" id="UP000054715">
    <property type="component" value="Unassembled WGS sequence"/>
</dbReference>
<reference evidence="9 10" key="1">
    <citation type="submission" date="2015-11" db="EMBL/GenBank/DDBJ databases">
        <title>Genomic analysis of 38 Legionella species identifies large and diverse effector repertoires.</title>
        <authorList>
            <person name="Burstein D."/>
            <person name="Amaro F."/>
            <person name="Zusman T."/>
            <person name="Lifshitz Z."/>
            <person name="Cohen O."/>
            <person name="Gilbert J.A."/>
            <person name="Pupko T."/>
            <person name="Shuman H.A."/>
            <person name="Segal G."/>
        </authorList>
    </citation>
    <scope>NUCLEOTIDE SEQUENCE [LARGE SCALE GENOMIC DNA]</scope>
    <source>
        <strain evidence="9 10">JA-26-G1-E2</strain>
    </source>
</reference>
<dbReference type="RefSeq" id="WP_058450471.1">
    <property type="nucleotide sequence ID" value="NZ_CAAAJF010000001.1"/>
</dbReference>
<dbReference type="GO" id="GO:0046872">
    <property type="term" value="F:metal ion binding"/>
    <property type="evidence" value="ECO:0007669"/>
    <property type="project" value="UniProtKB-KW"/>
</dbReference>